<dbReference type="PRINTS" id="PR01790">
    <property type="entry name" value="SMP30FAMILY"/>
</dbReference>
<proteinExistence type="predicted"/>
<evidence type="ECO:0000313" key="2">
    <source>
        <dbReference type="EMBL" id="MDQ7249760.1"/>
    </source>
</evidence>
<dbReference type="PANTHER" id="PTHR47572:SF5">
    <property type="entry name" value="BLR2277 PROTEIN"/>
    <property type="match status" value="1"/>
</dbReference>
<comment type="caution">
    <text evidence="2">The sequence shown here is derived from an EMBL/GenBank/DDBJ whole genome shotgun (WGS) entry which is preliminary data.</text>
</comment>
<protein>
    <submittedName>
        <fullName evidence="2">SMP-30/gluconolactonase/LRE family protein</fullName>
    </submittedName>
</protein>
<feature type="domain" description="SMP-30/Gluconolactonase/LRE-like region" evidence="1">
    <location>
        <begin position="11"/>
        <end position="283"/>
    </location>
</feature>
<dbReference type="InterPro" id="IPR051262">
    <property type="entry name" value="SMP-30/CGR1_Lactonase"/>
</dbReference>
<dbReference type="PANTHER" id="PTHR47572">
    <property type="entry name" value="LIPOPROTEIN-RELATED"/>
    <property type="match status" value="1"/>
</dbReference>
<sequence>MRVVTDKLVYPEGPIAMDDGTVIVVDIADEALKRVLPNGDVECIARVPGGPNGAALGPDKQVYICNNGGLDWIEVQPGRLRPGPQNAGYLGGSIDVVDLADGSVTRLYDRCGQHALRGPNDIVMDGRGGFWFTDMGKRRDREMDLGAVYWAACDGSEIKEVIFGMISPNGLALSPDGGTLYVAETWTGRIWSWSIAGRGEVRKLEWPAPAGGTLYASPGGRARFDGLAMSQSGKVCAAALDLCAILEFGGSQRDCVVHALPDLLVTNLCFGGPDMQTCYVTLSHDPRLVALPWHEPGLKLQHAA</sequence>
<evidence type="ECO:0000313" key="3">
    <source>
        <dbReference type="Proteomes" id="UP001230156"/>
    </source>
</evidence>
<keyword evidence="3" id="KW-1185">Reference proteome</keyword>
<accession>A0ABU0YPW0</accession>
<dbReference type="InterPro" id="IPR013658">
    <property type="entry name" value="SGL"/>
</dbReference>
<dbReference type="SUPFAM" id="SSF63829">
    <property type="entry name" value="Calcium-dependent phosphotriesterase"/>
    <property type="match status" value="1"/>
</dbReference>
<dbReference type="InterPro" id="IPR005511">
    <property type="entry name" value="SMP-30"/>
</dbReference>
<dbReference type="Gene3D" id="2.120.10.30">
    <property type="entry name" value="TolB, C-terminal domain"/>
    <property type="match status" value="1"/>
</dbReference>
<dbReference type="RefSeq" id="WP_379958119.1">
    <property type="nucleotide sequence ID" value="NZ_JAUYVI010000006.1"/>
</dbReference>
<gene>
    <name evidence="2" type="ORF">Q8A70_18870</name>
</gene>
<reference evidence="3" key="1">
    <citation type="submission" date="2023-08" db="EMBL/GenBank/DDBJ databases">
        <title>Rhodospirillaceae gen. nov., a novel taxon isolated from the Yangtze River Yuezi River estuary sludge.</title>
        <authorList>
            <person name="Ruan L."/>
        </authorList>
    </citation>
    <scope>NUCLEOTIDE SEQUENCE [LARGE SCALE GENOMIC DNA]</scope>
    <source>
        <strain evidence="3">R-7</strain>
    </source>
</reference>
<evidence type="ECO:0000259" key="1">
    <source>
        <dbReference type="Pfam" id="PF08450"/>
    </source>
</evidence>
<dbReference type="Proteomes" id="UP001230156">
    <property type="component" value="Unassembled WGS sequence"/>
</dbReference>
<name>A0ABU0YPW0_9PROT</name>
<dbReference type="EMBL" id="JAUYVI010000006">
    <property type="protein sequence ID" value="MDQ7249760.1"/>
    <property type="molecule type" value="Genomic_DNA"/>
</dbReference>
<dbReference type="Pfam" id="PF08450">
    <property type="entry name" value="SGL"/>
    <property type="match status" value="1"/>
</dbReference>
<organism evidence="2 3">
    <name type="scientific">Dongia sedimenti</name>
    <dbReference type="NCBI Taxonomy" id="3064282"/>
    <lineage>
        <taxon>Bacteria</taxon>
        <taxon>Pseudomonadati</taxon>
        <taxon>Pseudomonadota</taxon>
        <taxon>Alphaproteobacteria</taxon>
        <taxon>Rhodospirillales</taxon>
        <taxon>Dongiaceae</taxon>
        <taxon>Dongia</taxon>
    </lineage>
</organism>
<dbReference type="InterPro" id="IPR011042">
    <property type="entry name" value="6-blade_b-propeller_TolB-like"/>
</dbReference>